<keyword evidence="6 11" id="KW-0067">ATP-binding</keyword>
<evidence type="ECO:0000313" key="12">
    <source>
        <dbReference type="EMBL" id="KAF7494630.1"/>
    </source>
</evidence>
<protein>
    <recommendedName>
        <fullName evidence="3">T-complex protein 1 subunit theta</fullName>
    </recommendedName>
    <alternativeName>
        <fullName evidence="8">CCT-theta</fullName>
    </alternativeName>
</protein>
<sequence length="548" mass="59726">MALSVPKGPGFASMLKDGTRYFSGIEESCLRNIEACTELSETLKSSYGPLGLNKMIINHLEKLFVTSDAATIINELEINHPAAKLIVQASKIMEHEVGDGTNFVIILAGALLENSEELIRMGLKPTEIIEGYNLASKKIIDEILPKLVVKEIKDLKNVDEIKDVIRTSIMTKQYGYEDFLTNLVIKACLAVFDDVNSYFNVDNVRICKILGAGIESSQVVTGMVFKKMVEGDVSSVENAKVAVYTCPIDVQSTETKGTVLIKTAEELRNFSQGEENVLEAQIKSIADSGAKIIVSGGKFGELALHYINKFNLMAVRLQSKYDLRRLCKTVNATALTKMVPPNAEELGTVDRAFIDEIGGTSVVIFESNAKDTNISTIVIRGSTENLMDDIERSLNDGLNTFKVLTRDGRIVAGAGACEMELSRMISEYAETLPGLEQYGVGKFAESLQSLPVIIAQNGGINPQEIISLLISSHQKGNSKAGVDIKSTEAATQDSCSNCIYDLYLAKFWGIKYATNVTNTILQVDQIICSKPAGGPKPPQQGGHWDDDN</sequence>
<evidence type="ECO:0000256" key="5">
    <source>
        <dbReference type="ARBA" id="ARBA00022741"/>
    </source>
</evidence>
<dbReference type="OMA" id="WGLKYAV"/>
<dbReference type="SUPFAM" id="SSF54849">
    <property type="entry name" value="GroEL-intermediate domain like"/>
    <property type="match status" value="1"/>
</dbReference>
<evidence type="ECO:0000256" key="9">
    <source>
        <dbReference type="ARBA" id="ARBA00058723"/>
    </source>
</evidence>
<evidence type="ECO:0000313" key="14">
    <source>
        <dbReference type="EnsemblMetazoa" id="KAF7494630.1"/>
    </source>
</evidence>
<gene>
    <name evidence="13" type="ORF">QR98_0070410</name>
    <name evidence="12" type="ORF">SSS_6814</name>
</gene>
<dbReference type="EMBL" id="WVUK01000052">
    <property type="protein sequence ID" value="KAF7494630.1"/>
    <property type="molecule type" value="Genomic_DNA"/>
</dbReference>
<keyword evidence="4" id="KW-0963">Cytoplasm</keyword>
<dbReference type="InterPro" id="IPR002194">
    <property type="entry name" value="Chaperonin_TCP-1_CS"/>
</dbReference>
<reference evidence="12" key="3">
    <citation type="submission" date="2020-01" db="EMBL/GenBank/DDBJ databases">
        <authorList>
            <person name="Korhonen P.K.K."/>
            <person name="Guangxu M.G."/>
            <person name="Wang T.W."/>
            <person name="Stroehlein A.J.S."/>
            <person name="Young N.D."/>
            <person name="Ang C.-S.A."/>
            <person name="Fernando D.W.F."/>
            <person name="Lu H.L."/>
            <person name="Taylor S.T."/>
            <person name="Ehtesham M.E.M."/>
            <person name="Najaraj S.H.N."/>
            <person name="Harsha G.H.G."/>
            <person name="Madugundu A.M."/>
            <person name="Renuse S.R."/>
            <person name="Holt D.H."/>
            <person name="Pandey A.P."/>
            <person name="Papenfuss A.P."/>
            <person name="Gasser R.B.G."/>
            <person name="Fischer K.F."/>
        </authorList>
    </citation>
    <scope>NUCLEOTIDE SEQUENCE</scope>
    <source>
        <strain evidence="12">SSS_KF_BRIS2020</strain>
    </source>
</reference>
<accession>A0A132ACC1</accession>
<name>A0A132ACC1_SARSC</name>
<dbReference type="EMBL" id="JXLN01012465">
    <property type="protein sequence ID" value="KPM08519.1"/>
    <property type="molecule type" value="Genomic_DNA"/>
</dbReference>
<evidence type="ECO:0000256" key="10">
    <source>
        <dbReference type="ARBA" id="ARBA00064252"/>
    </source>
</evidence>
<evidence type="ECO:0000256" key="7">
    <source>
        <dbReference type="ARBA" id="ARBA00023186"/>
    </source>
</evidence>
<organism evidence="13 16">
    <name type="scientific">Sarcoptes scabiei</name>
    <name type="common">Itch mite</name>
    <name type="synonym">Acarus scabiei</name>
    <dbReference type="NCBI Taxonomy" id="52283"/>
    <lineage>
        <taxon>Eukaryota</taxon>
        <taxon>Metazoa</taxon>
        <taxon>Ecdysozoa</taxon>
        <taxon>Arthropoda</taxon>
        <taxon>Chelicerata</taxon>
        <taxon>Arachnida</taxon>
        <taxon>Acari</taxon>
        <taxon>Acariformes</taxon>
        <taxon>Sarcoptiformes</taxon>
        <taxon>Astigmata</taxon>
        <taxon>Psoroptidia</taxon>
        <taxon>Sarcoptoidea</taxon>
        <taxon>Sarcoptidae</taxon>
        <taxon>Sarcoptinae</taxon>
        <taxon>Sarcoptes</taxon>
    </lineage>
</organism>
<evidence type="ECO:0000256" key="2">
    <source>
        <dbReference type="ARBA" id="ARBA00008020"/>
    </source>
</evidence>
<proteinExistence type="inferred from homology"/>
<evidence type="ECO:0000256" key="11">
    <source>
        <dbReference type="RuleBase" id="RU004187"/>
    </source>
</evidence>
<evidence type="ECO:0000256" key="6">
    <source>
        <dbReference type="ARBA" id="ARBA00022840"/>
    </source>
</evidence>
<evidence type="ECO:0000256" key="3">
    <source>
        <dbReference type="ARBA" id="ARBA00016981"/>
    </source>
</evidence>
<dbReference type="PROSITE" id="PS00750">
    <property type="entry name" value="TCP1_1"/>
    <property type="match status" value="1"/>
</dbReference>
<dbReference type="VEuPathDB" id="VectorBase:SSCA006923"/>
<dbReference type="NCBIfam" id="TIGR02346">
    <property type="entry name" value="chap_CCT_theta"/>
    <property type="match status" value="1"/>
</dbReference>
<dbReference type="InterPro" id="IPR012721">
    <property type="entry name" value="Chap_CCT_theta"/>
</dbReference>
<dbReference type="SUPFAM" id="SSF48592">
    <property type="entry name" value="GroEL equatorial domain-like"/>
    <property type="match status" value="1"/>
</dbReference>
<comment type="function">
    <text evidence="9">Molecular chaperone; assists the folding of proteins upon ATP hydrolysis. Known to play a role, in vitro, in the folding of actin and tubulin. Required for correct subcellular localization of pgl-1.</text>
</comment>
<evidence type="ECO:0000256" key="8">
    <source>
        <dbReference type="ARBA" id="ARBA00029602"/>
    </source>
</evidence>
<dbReference type="GO" id="GO:0005737">
    <property type="term" value="C:cytoplasm"/>
    <property type="evidence" value="ECO:0007669"/>
    <property type="project" value="UniProtKB-SubCell"/>
</dbReference>
<keyword evidence="5 11" id="KW-0547">Nucleotide-binding</keyword>
<reference evidence="13 16" key="1">
    <citation type="journal article" date="2015" name="Parasit. Vectors">
        <title>Draft genome of the scabies mite.</title>
        <authorList>
            <person name="Rider S.D.Jr."/>
            <person name="Morgan M.S."/>
            <person name="Arlian L.G."/>
        </authorList>
    </citation>
    <scope>NUCLEOTIDE SEQUENCE [LARGE SCALE GENOMIC DNA]</scope>
    <source>
        <strain evidence="13">Arlian Lab</strain>
    </source>
</reference>
<evidence type="ECO:0000313" key="15">
    <source>
        <dbReference type="Proteomes" id="UP000070412"/>
    </source>
</evidence>
<keyword evidence="15" id="KW-1185">Reference proteome</keyword>
<comment type="similarity">
    <text evidence="2 11">Belongs to the TCP-1 chaperonin family.</text>
</comment>
<dbReference type="GO" id="GO:0005524">
    <property type="term" value="F:ATP binding"/>
    <property type="evidence" value="ECO:0007669"/>
    <property type="project" value="UniProtKB-KW"/>
</dbReference>
<dbReference type="AlphaFoldDB" id="A0A132ACC1"/>
<dbReference type="Gene3D" id="1.10.560.10">
    <property type="entry name" value="GroEL-like equatorial domain"/>
    <property type="match status" value="1"/>
</dbReference>
<evidence type="ECO:0000313" key="13">
    <source>
        <dbReference type="EMBL" id="KPM08519.1"/>
    </source>
</evidence>
<dbReference type="EnsemblMetazoa" id="SSS_6814s_mrna">
    <property type="protein sequence ID" value="KAF7494630.1"/>
    <property type="gene ID" value="SSS_6814"/>
</dbReference>
<dbReference type="FunFam" id="3.50.7.10:FF:000008">
    <property type="entry name" value="T-complex protein 1 subunit theta"/>
    <property type="match status" value="1"/>
</dbReference>
<dbReference type="GO" id="GO:0140662">
    <property type="term" value="F:ATP-dependent protein folding chaperone"/>
    <property type="evidence" value="ECO:0007669"/>
    <property type="project" value="InterPro"/>
</dbReference>
<comment type="subcellular location">
    <subcellularLocation>
        <location evidence="1">Cytoplasm</location>
    </subcellularLocation>
</comment>
<keyword evidence="7 11" id="KW-0143">Chaperone</keyword>
<dbReference type="CDD" id="cd03341">
    <property type="entry name" value="TCP1_theta"/>
    <property type="match status" value="1"/>
</dbReference>
<dbReference type="InterPro" id="IPR027413">
    <property type="entry name" value="GROEL-like_equatorial_sf"/>
</dbReference>
<dbReference type="PANTHER" id="PTHR11353">
    <property type="entry name" value="CHAPERONIN"/>
    <property type="match status" value="1"/>
</dbReference>
<dbReference type="GO" id="GO:0051082">
    <property type="term" value="F:unfolded protein binding"/>
    <property type="evidence" value="ECO:0007669"/>
    <property type="project" value="InterPro"/>
</dbReference>
<comment type="subunit">
    <text evidence="10">Heterooligomeric complex.</text>
</comment>
<dbReference type="Proteomes" id="UP000070412">
    <property type="component" value="Unassembled WGS sequence"/>
</dbReference>
<dbReference type="InterPro" id="IPR017998">
    <property type="entry name" value="Chaperone_TCP-1"/>
</dbReference>
<dbReference type="Gene3D" id="3.50.7.10">
    <property type="entry name" value="GroEL"/>
    <property type="match status" value="1"/>
</dbReference>
<dbReference type="PRINTS" id="PR00304">
    <property type="entry name" value="TCOMPLEXTCP1"/>
</dbReference>
<dbReference type="Gene3D" id="3.30.260.10">
    <property type="entry name" value="TCP-1-like chaperonin intermediate domain"/>
    <property type="match status" value="1"/>
</dbReference>
<dbReference type="Proteomes" id="UP000616769">
    <property type="component" value="Unassembled WGS sequence"/>
</dbReference>
<dbReference type="OrthoDB" id="1748577at2759"/>
<evidence type="ECO:0000313" key="16">
    <source>
        <dbReference type="Proteomes" id="UP000616769"/>
    </source>
</evidence>
<dbReference type="Pfam" id="PF00118">
    <property type="entry name" value="Cpn60_TCP1"/>
    <property type="match status" value="1"/>
</dbReference>
<dbReference type="InterPro" id="IPR002423">
    <property type="entry name" value="Cpn60/GroEL/TCP-1"/>
</dbReference>
<evidence type="ECO:0000256" key="4">
    <source>
        <dbReference type="ARBA" id="ARBA00022490"/>
    </source>
</evidence>
<reference evidence="14" key="4">
    <citation type="submission" date="2022-06" db="UniProtKB">
        <authorList>
            <consortium name="EnsemblMetazoa"/>
        </authorList>
    </citation>
    <scope>IDENTIFICATION</scope>
</reference>
<dbReference type="InterPro" id="IPR027409">
    <property type="entry name" value="GroEL-like_apical_dom_sf"/>
</dbReference>
<dbReference type="SUPFAM" id="SSF52029">
    <property type="entry name" value="GroEL apical domain-like"/>
    <property type="match status" value="1"/>
</dbReference>
<evidence type="ECO:0000256" key="1">
    <source>
        <dbReference type="ARBA" id="ARBA00004496"/>
    </source>
</evidence>
<reference evidence="15" key="2">
    <citation type="journal article" date="2020" name="PLoS Negl. Trop. Dis.">
        <title>High-quality nuclear genome for Sarcoptes scabiei-A critical resource for a neglected parasite.</title>
        <authorList>
            <person name="Korhonen P.K."/>
            <person name="Gasser R.B."/>
            <person name="Ma G."/>
            <person name="Wang T."/>
            <person name="Stroehlein A.J."/>
            <person name="Young N.D."/>
            <person name="Ang C.S."/>
            <person name="Fernando D.D."/>
            <person name="Lu H.C."/>
            <person name="Taylor S."/>
            <person name="Reynolds S.L."/>
            <person name="Mofiz E."/>
            <person name="Najaraj S.H."/>
            <person name="Gowda H."/>
            <person name="Madugundu A."/>
            <person name="Renuse S."/>
            <person name="Holt D."/>
            <person name="Pandey A."/>
            <person name="Papenfuss A.T."/>
            <person name="Fischer K."/>
        </authorList>
    </citation>
    <scope>NUCLEOTIDE SEQUENCE [LARGE SCALE GENOMIC DNA]</scope>
</reference>
<dbReference type="InterPro" id="IPR027410">
    <property type="entry name" value="TCP-1-like_intermed_sf"/>
</dbReference>
<dbReference type="GO" id="GO:0016887">
    <property type="term" value="F:ATP hydrolysis activity"/>
    <property type="evidence" value="ECO:0007669"/>
    <property type="project" value="InterPro"/>
</dbReference>